<dbReference type="PANTHER" id="PTHR12626">
    <property type="entry name" value="PROGRAMMED CELL DEATH 4"/>
    <property type="match status" value="1"/>
</dbReference>
<dbReference type="AlphaFoldDB" id="A0A1B6LV66"/>
<feature type="compositionally biased region" description="Basic residues" evidence="7">
    <location>
        <begin position="71"/>
        <end position="88"/>
    </location>
</feature>
<dbReference type="Pfam" id="PF02847">
    <property type="entry name" value="MA3"/>
    <property type="match status" value="2"/>
</dbReference>
<dbReference type="SMART" id="SM00544">
    <property type="entry name" value="MA3"/>
    <property type="match status" value="2"/>
</dbReference>
<accession>A0A1B6LV66</accession>
<feature type="domain" description="MI" evidence="8">
    <location>
        <begin position="141"/>
        <end position="261"/>
    </location>
</feature>
<evidence type="ECO:0000256" key="5">
    <source>
        <dbReference type="ARBA" id="ARBA00022737"/>
    </source>
</evidence>
<dbReference type="PANTHER" id="PTHR12626:SF0">
    <property type="entry name" value="PROGRAMMED CELL DEATH PROTEIN 4"/>
    <property type="match status" value="1"/>
</dbReference>
<proteinExistence type="inferred from homology"/>
<dbReference type="GO" id="GO:0005634">
    <property type="term" value="C:nucleus"/>
    <property type="evidence" value="ECO:0007669"/>
    <property type="project" value="TreeGrafter"/>
</dbReference>
<evidence type="ECO:0000256" key="1">
    <source>
        <dbReference type="ARBA" id="ARBA00004496"/>
    </source>
</evidence>
<evidence type="ECO:0000259" key="8">
    <source>
        <dbReference type="PROSITE" id="PS51366"/>
    </source>
</evidence>
<name>A0A1B6LV66_9HEMI</name>
<dbReference type="SUPFAM" id="SSF48371">
    <property type="entry name" value="ARM repeat"/>
    <property type="match status" value="2"/>
</dbReference>
<keyword evidence="5" id="KW-0677">Repeat</keyword>
<feature type="region of interest" description="Disordered" evidence="7">
    <location>
        <begin position="1"/>
        <end position="124"/>
    </location>
</feature>
<protein>
    <recommendedName>
        <fullName evidence="3">Programmed cell death protein 4</fullName>
    </recommendedName>
</protein>
<dbReference type="FunFam" id="1.25.40.180:FF:000009">
    <property type="entry name" value="programmed cell death protein 4"/>
    <property type="match status" value="1"/>
</dbReference>
<dbReference type="InterPro" id="IPR039778">
    <property type="entry name" value="PDCD4"/>
</dbReference>
<organism evidence="9">
    <name type="scientific">Graphocephala atropunctata</name>
    <dbReference type="NCBI Taxonomy" id="36148"/>
    <lineage>
        <taxon>Eukaryota</taxon>
        <taxon>Metazoa</taxon>
        <taxon>Ecdysozoa</taxon>
        <taxon>Arthropoda</taxon>
        <taxon>Hexapoda</taxon>
        <taxon>Insecta</taxon>
        <taxon>Pterygota</taxon>
        <taxon>Neoptera</taxon>
        <taxon>Paraneoptera</taxon>
        <taxon>Hemiptera</taxon>
        <taxon>Auchenorrhyncha</taxon>
        <taxon>Membracoidea</taxon>
        <taxon>Cicadellidae</taxon>
        <taxon>Cicadellinae</taxon>
        <taxon>Cicadellini</taxon>
        <taxon>Graphocephala</taxon>
    </lineage>
</organism>
<gene>
    <name evidence="9" type="ORF">g.327</name>
</gene>
<dbReference type="InterPro" id="IPR003891">
    <property type="entry name" value="Initiation_fac_eIF4g_MI"/>
</dbReference>
<dbReference type="PROSITE" id="PS51366">
    <property type="entry name" value="MI"/>
    <property type="match status" value="2"/>
</dbReference>
<evidence type="ECO:0000256" key="4">
    <source>
        <dbReference type="ARBA" id="ARBA00022490"/>
    </source>
</evidence>
<sequence length="448" mass="49952">MDKDLRDAGDIEVDSGNDIQNGAIGGRSEISKSVENLSTDHRIKKKAKRGVVRQLSKDSTPSSHNVVSARRSWKNTRRPRNGRGRGLPKKGGAGGKGVWGKPGSELQEEDVDMNDPNYESDSLDNGDIELKTIIPETSVDEIRKHTESIVLEYYEHGDADEAIVAFEELDIAEKNLIIQFAIEIGLDHKPSHREMTSVLISDLYTHMVNQRDIASAYDWLLRNLPDLMLDTPDAPTVLGNFLARAVADDCLPPKVIQQFKEKIQEEHAQASLHRAETLLSMKHGLVRLDNVWGVGGGLRPVKYLVRQMVLLLKEYLSSGDVQEATRCLVELEVPHFHHELVYEAVLMTLEALSSSVEEAMCRLLKSLCAAIIITPDLLELGFLRVYEDMPDIIIDVPLAGSVLERFVEQCHAAGFISDDLVKKMPTRGRKRFVSEGDGGRIKDHKLAV</sequence>
<dbReference type="GO" id="GO:0005829">
    <property type="term" value="C:cytosol"/>
    <property type="evidence" value="ECO:0007669"/>
    <property type="project" value="TreeGrafter"/>
</dbReference>
<feature type="compositionally biased region" description="Polar residues" evidence="7">
    <location>
        <begin position="57"/>
        <end position="66"/>
    </location>
</feature>
<dbReference type="EMBL" id="GEBQ01012406">
    <property type="protein sequence ID" value="JAT27571.1"/>
    <property type="molecule type" value="Transcribed_RNA"/>
</dbReference>
<dbReference type="GO" id="GO:0045892">
    <property type="term" value="P:negative regulation of DNA-templated transcription"/>
    <property type="evidence" value="ECO:0007669"/>
    <property type="project" value="InterPro"/>
</dbReference>
<evidence type="ECO:0000256" key="3">
    <source>
        <dbReference type="ARBA" id="ARBA00014414"/>
    </source>
</evidence>
<reference evidence="9" key="1">
    <citation type="submission" date="2015-11" db="EMBL/GenBank/DDBJ databases">
        <title>De novo transcriptome assembly of four potential Pierce s Disease insect vectors from Arizona vineyards.</title>
        <authorList>
            <person name="Tassone E.E."/>
        </authorList>
    </citation>
    <scope>NUCLEOTIDE SEQUENCE</scope>
</reference>
<comment type="similarity">
    <text evidence="2">Belongs to the PDCD4 family.</text>
</comment>
<dbReference type="InterPro" id="IPR016024">
    <property type="entry name" value="ARM-type_fold"/>
</dbReference>
<keyword evidence="6" id="KW-0539">Nucleus</keyword>
<feature type="domain" description="MI" evidence="8">
    <location>
        <begin position="303"/>
        <end position="426"/>
    </location>
</feature>
<evidence type="ECO:0000313" key="9">
    <source>
        <dbReference type="EMBL" id="JAT27571.1"/>
    </source>
</evidence>
<evidence type="ECO:0000256" key="7">
    <source>
        <dbReference type="SAM" id="MobiDB-lite"/>
    </source>
</evidence>
<feature type="compositionally biased region" description="Gly residues" evidence="7">
    <location>
        <begin position="89"/>
        <end position="100"/>
    </location>
</feature>
<dbReference type="FunFam" id="1.25.40.180:FF:000008">
    <property type="entry name" value="Programmed cell death protein 4"/>
    <property type="match status" value="1"/>
</dbReference>
<dbReference type="Gene3D" id="1.25.40.180">
    <property type="match status" value="2"/>
</dbReference>
<evidence type="ECO:0000256" key="2">
    <source>
        <dbReference type="ARBA" id="ARBA00005497"/>
    </source>
</evidence>
<keyword evidence="4" id="KW-0963">Cytoplasm</keyword>
<evidence type="ECO:0000256" key="6">
    <source>
        <dbReference type="ARBA" id="ARBA00023242"/>
    </source>
</evidence>
<feature type="compositionally biased region" description="Basic residues" evidence="7">
    <location>
        <begin position="42"/>
        <end position="51"/>
    </location>
</feature>
<comment type="subcellular location">
    <subcellularLocation>
        <location evidence="1">Cytoplasm</location>
    </subcellularLocation>
</comment>